<evidence type="ECO:0000256" key="3">
    <source>
        <dbReference type="ARBA" id="ARBA00022833"/>
    </source>
</evidence>
<keyword evidence="5" id="KW-1133">Transmembrane helix</keyword>
<evidence type="ECO:0000259" key="6">
    <source>
        <dbReference type="PROSITE" id="PS50127"/>
    </source>
</evidence>
<name>A0A1Q9C3A6_SYMMI</name>
<dbReference type="Gene3D" id="3.30.40.10">
    <property type="entry name" value="Zinc/RING finger domain, C3HC4 (zinc finger)"/>
    <property type="match status" value="1"/>
</dbReference>
<sequence>MLGRKSYVSQHGLESVLTDLKACGLLADDVTSSRSSIKRAREEDLASHASVFGPLVQKMEVPVEGQCNKTVVVPYIHPAAFLKHVFSFAPLWDFLRQEVLPHKATPCYDRPWGLIFYADEVTPGNSLKANNTRKLQCIYWSISEFGSRGLSSEALWFPLTCLRSHHCSSIGGLTCLWRLMLRLFFTDHDMRKGIVVNTPEGGYFPLFLDFKILVADEAAIKQSIEGKGASGTVFCCRCSNVVAARSTVSDRRSEFVSSLCTDYSKFRLHTNATTRQFLAFLDAQQGTASKAHFEALETALGFNLRVHGLLMDDIIGHKVPEAIMFDFFHIYLVHGIVGNELGFFFGKLRDAGFREDRMLAFVSSFRWPKQFASADAKRIFGKREKKTSPVKAEASELLNALPVLRVFVMMFVMKAGIDESTVQACMCFLMLCKVIDMLQAAVRGMVVDPAELHNTIVKHNNCLLDTYGEAAWVPKNHLSLHLGEFLKKFGHLVWCFTHERKHKLVKRFANQKLDGSKAFEESILKDVLAVQLNMMEGEMPSSKVRLMNPKPAPKKLVDLVGQVMPWATGPIMHDLRAMHAGGFVCTKGDVVAFDATSVGLVQFQFQAAGLDPFITATDSIKSCCIYSEKDGKARLRKDLEALQASGNPQLLVRPSEESLLEWHFVLHSLPADTPYSQGCYHGKILFPSTYPHAPPAIMMITPSGRLETGKRLCLSMTDFHPESWNPAWSVETILVGLLSFFISSEKGYGAVQAPEEQRRKLAAESWQVNAASSTFAALFPEFREKPAVSVSVLEDQNEVAGEAQAGLGSSEQSQQSSQAGQVSSRDLEAAVDDEPTECWICRDTTDEPLIQPCLCRGSMSGVHASCVEEWIRHHRRTATNDAPPMCSVCHQPYHGSERIPGVRDFVRHKCRDLGTQCCRTLLLVLLLMTYQVSALNSSSLHLSLPLRILGISAFAVLALYRLMVLLVSLPPYRLPPENRFLLRFFISEPKLLALHIAEAAATITVMAFWCISGFMSWIYFAPFAGATLILMAKLFCRQPSADCVGRCGRILLCILVSPVVLVGAVIMLIRKYPHMVFHPLGPGPHLLVAIAVVPMALTLQSNLPLLILWGTHSLGLTLGLLELFAIKRFRWKRGVAWGFVVQATLLACYLSNICVFPAGVGDAQQSTWIVAGSSVTWMLLLLGLCLKINWELCLQYYRTWQRRHGSFTLNTPAEGATQ</sequence>
<dbReference type="InterPro" id="IPR016135">
    <property type="entry name" value="UBQ-conjugating_enzyme/RWD"/>
</dbReference>
<feature type="region of interest" description="Disordered" evidence="4">
    <location>
        <begin position="801"/>
        <end position="828"/>
    </location>
</feature>
<dbReference type="InterPro" id="IPR050113">
    <property type="entry name" value="Ub_conjugating_enzyme"/>
</dbReference>
<organism evidence="8 9">
    <name type="scientific">Symbiodinium microadriaticum</name>
    <name type="common">Dinoflagellate</name>
    <name type="synonym">Zooxanthella microadriatica</name>
    <dbReference type="NCBI Taxonomy" id="2951"/>
    <lineage>
        <taxon>Eukaryota</taxon>
        <taxon>Sar</taxon>
        <taxon>Alveolata</taxon>
        <taxon>Dinophyceae</taxon>
        <taxon>Suessiales</taxon>
        <taxon>Symbiodiniaceae</taxon>
        <taxon>Symbiodinium</taxon>
    </lineage>
</organism>
<gene>
    <name evidence="8" type="primary">UBC6</name>
    <name evidence="8" type="ORF">AK812_SmicGene42556</name>
</gene>
<dbReference type="SUPFAM" id="SSF54495">
    <property type="entry name" value="UBC-like"/>
    <property type="match status" value="1"/>
</dbReference>
<keyword evidence="5" id="KW-0472">Membrane</keyword>
<keyword evidence="2" id="KW-0863">Zinc-finger</keyword>
<dbReference type="PROSITE" id="PS51292">
    <property type="entry name" value="ZF_RING_CH"/>
    <property type="match status" value="1"/>
</dbReference>
<dbReference type="InterPro" id="IPR011016">
    <property type="entry name" value="Znf_RING-CH"/>
</dbReference>
<feature type="transmembrane region" description="Helical" evidence="5">
    <location>
        <begin position="1166"/>
        <end position="1186"/>
    </location>
</feature>
<feature type="transmembrane region" description="Helical" evidence="5">
    <location>
        <begin position="948"/>
        <end position="970"/>
    </location>
</feature>
<keyword evidence="3" id="KW-0862">Zinc</keyword>
<dbReference type="PROSITE" id="PS50127">
    <property type="entry name" value="UBC_2"/>
    <property type="match status" value="1"/>
</dbReference>
<keyword evidence="1" id="KW-0479">Metal-binding</keyword>
<dbReference type="OrthoDB" id="1158011at2759"/>
<feature type="transmembrane region" description="Helical" evidence="5">
    <location>
        <begin position="1136"/>
        <end position="1160"/>
    </location>
</feature>
<dbReference type="Gene3D" id="3.10.110.10">
    <property type="entry name" value="Ubiquitin Conjugating Enzyme"/>
    <property type="match status" value="1"/>
</dbReference>
<dbReference type="InterPro" id="IPR000608">
    <property type="entry name" value="UBC"/>
</dbReference>
<keyword evidence="5" id="KW-0812">Transmembrane</keyword>
<dbReference type="EMBL" id="LSRX01001777">
    <property type="protein sequence ID" value="OLP77385.1"/>
    <property type="molecule type" value="Genomic_DNA"/>
</dbReference>
<evidence type="ECO:0000256" key="4">
    <source>
        <dbReference type="SAM" id="MobiDB-lite"/>
    </source>
</evidence>
<accession>A0A1Q9C3A6</accession>
<dbReference type="PANTHER" id="PTHR24067">
    <property type="entry name" value="UBIQUITIN-CONJUGATING ENZYME E2"/>
    <property type="match status" value="1"/>
</dbReference>
<dbReference type="Proteomes" id="UP000186817">
    <property type="component" value="Unassembled WGS sequence"/>
</dbReference>
<evidence type="ECO:0000313" key="9">
    <source>
        <dbReference type="Proteomes" id="UP000186817"/>
    </source>
</evidence>
<evidence type="ECO:0000313" key="8">
    <source>
        <dbReference type="EMBL" id="OLP77385.1"/>
    </source>
</evidence>
<proteinExistence type="predicted"/>
<dbReference type="SUPFAM" id="SSF57850">
    <property type="entry name" value="RING/U-box"/>
    <property type="match status" value="1"/>
</dbReference>
<dbReference type="SMART" id="SM00212">
    <property type="entry name" value="UBCc"/>
    <property type="match status" value="1"/>
</dbReference>
<dbReference type="AlphaFoldDB" id="A0A1Q9C3A6"/>
<dbReference type="InterPro" id="IPR013083">
    <property type="entry name" value="Znf_RING/FYVE/PHD"/>
</dbReference>
<dbReference type="Pfam" id="PF12906">
    <property type="entry name" value="RINGv"/>
    <property type="match status" value="1"/>
</dbReference>
<feature type="transmembrane region" description="Helical" evidence="5">
    <location>
        <begin position="991"/>
        <end position="1011"/>
    </location>
</feature>
<feature type="transmembrane region" description="Helical" evidence="5">
    <location>
        <begin position="1103"/>
        <end position="1124"/>
    </location>
</feature>
<evidence type="ECO:0000256" key="2">
    <source>
        <dbReference type="ARBA" id="ARBA00022771"/>
    </source>
</evidence>
<feature type="domain" description="RING-CH-type" evidence="7">
    <location>
        <begin position="830"/>
        <end position="896"/>
    </location>
</feature>
<feature type="compositionally biased region" description="Low complexity" evidence="4">
    <location>
        <begin position="803"/>
        <end position="824"/>
    </location>
</feature>
<feature type="transmembrane region" description="Helical" evidence="5">
    <location>
        <begin position="1017"/>
        <end position="1036"/>
    </location>
</feature>
<evidence type="ECO:0000259" key="7">
    <source>
        <dbReference type="PROSITE" id="PS51292"/>
    </source>
</evidence>
<evidence type="ECO:0000256" key="1">
    <source>
        <dbReference type="ARBA" id="ARBA00022723"/>
    </source>
</evidence>
<feature type="transmembrane region" description="Helical" evidence="5">
    <location>
        <begin position="1048"/>
        <end position="1069"/>
    </location>
</feature>
<dbReference type="SMART" id="SM00744">
    <property type="entry name" value="RINGv"/>
    <property type="match status" value="1"/>
</dbReference>
<reference evidence="8 9" key="1">
    <citation type="submission" date="2016-02" db="EMBL/GenBank/DDBJ databases">
        <title>Genome analysis of coral dinoflagellate symbionts highlights evolutionary adaptations to a symbiotic lifestyle.</title>
        <authorList>
            <person name="Aranda M."/>
            <person name="Li Y."/>
            <person name="Liew Y.J."/>
            <person name="Baumgarten S."/>
            <person name="Simakov O."/>
            <person name="Wilson M."/>
            <person name="Piel J."/>
            <person name="Ashoor H."/>
            <person name="Bougouffa S."/>
            <person name="Bajic V.B."/>
            <person name="Ryu T."/>
            <person name="Ravasi T."/>
            <person name="Bayer T."/>
            <person name="Micklem G."/>
            <person name="Kim H."/>
            <person name="Bhak J."/>
            <person name="Lajeunesse T.C."/>
            <person name="Voolstra C.R."/>
        </authorList>
    </citation>
    <scope>NUCLEOTIDE SEQUENCE [LARGE SCALE GENOMIC DNA]</scope>
    <source>
        <strain evidence="8 9">CCMP2467</strain>
    </source>
</reference>
<dbReference type="GO" id="GO:0008270">
    <property type="term" value="F:zinc ion binding"/>
    <property type="evidence" value="ECO:0007669"/>
    <property type="project" value="UniProtKB-KW"/>
</dbReference>
<comment type="caution">
    <text evidence="8">The sequence shown here is derived from an EMBL/GenBank/DDBJ whole genome shotgun (WGS) entry which is preliminary data.</text>
</comment>
<feature type="domain" description="UBC core" evidence="6">
    <location>
        <begin position="630"/>
        <end position="788"/>
    </location>
</feature>
<dbReference type="CDD" id="cd23799">
    <property type="entry name" value="UBCc_UBE2J"/>
    <property type="match status" value="1"/>
</dbReference>
<protein>
    <submittedName>
        <fullName evidence="8">Ubiquitin-conjugating enzyme E2 6</fullName>
    </submittedName>
</protein>
<keyword evidence="9" id="KW-1185">Reference proteome</keyword>
<dbReference type="CDD" id="cd16495">
    <property type="entry name" value="RING_CH-C4HC3_MARCH"/>
    <property type="match status" value="1"/>
</dbReference>
<dbReference type="Pfam" id="PF00179">
    <property type="entry name" value="UQ_con"/>
    <property type="match status" value="1"/>
</dbReference>
<evidence type="ECO:0000256" key="5">
    <source>
        <dbReference type="SAM" id="Phobius"/>
    </source>
</evidence>